<dbReference type="InterPro" id="IPR003663">
    <property type="entry name" value="Sugar/inositol_transpt"/>
</dbReference>
<feature type="transmembrane region" description="Helical" evidence="6">
    <location>
        <begin position="253"/>
        <end position="276"/>
    </location>
</feature>
<dbReference type="InterPro" id="IPR020846">
    <property type="entry name" value="MFS_dom"/>
</dbReference>
<accession>A0ABP1PG95</accession>
<keyword evidence="5" id="KW-0325">Glycoprotein</keyword>
<dbReference type="SUPFAM" id="SSF103473">
    <property type="entry name" value="MFS general substrate transporter"/>
    <property type="match status" value="1"/>
</dbReference>
<feature type="transmembrane region" description="Helical" evidence="6">
    <location>
        <begin position="353"/>
        <end position="376"/>
    </location>
</feature>
<evidence type="ECO:0000256" key="2">
    <source>
        <dbReference type="ARBA" id="ARBA00022692"/>
    </source>
</evidence>
<feature type="transmembrane region" description="Helical" evidence="6">
    <location>
        <begin position="319"/>
        <end position="341"/>
    </location>
</feature>
<feature type="transmembrane region" description="Helical" evidence="6">
    <location>
        <begin position="169"/>
        <end position="190"/>
    </location>
</feature>
<feature type="transmembrane region" description="Helical" evidence="6">
    <location>
        <begin position="420"/>
        <end position="439"/>
    </location>
</feature>
<feature type="transmembrane region" description="Helical" evidence="6">
    <location>
        <begin position="91"/>
        <end position="112"/>
    </location>
</feature>
<evidence type="ECO:0000256" key="1">
    <source>
        <dbReference type="ARBA" id="ARBA00004141"/>
    </source>
</evidence>
<evidence type="ECO:0000256" key="6">
    <source>
        <dbReference type="SAM" id="Phobius"/>
    </source>
</evidence>
<keyword evidence="4 6" id="KW-0472">Membrane</keyword>
<keyword evidence="3 6" id="KW-1133">Transmembrane helix</keyword>
<comment type="caution">
    <text evidence="8">The sequence shown here is derived from an EMBL/GenBank/DDBJ whole genome shotgun (WGS) entry which is preliminary data.</text>
</comment>
<dbReference type="EMBL" id="CAXAJV020001301">
    <property type="protein sequence ID" value="CAL7951917.1"/>
    <property type="molecule type" value="Genomic_DNA"/>
</dbReference>
<feature type="transmembrane region" description="Helical" evidence="6">
    <location>
        <begin position="291"/>
        <end position="312"/>
    </location>
</feature>
<evidence type="ECO:0000256" key="4">
    <source>
        <dbReference type="ARBA" id="ARBA00023136"/>
    </source>
</evidence>
<dbReference type="Proteomes" id="UP001642520">
    <property type="component" value="Unassembled WGS sequence"/>
</dbReference>
<dbReference type="InterPro" id="IPR005828">
    <property type="entry name" value="MFS_sugar_transport-like"/>
</dbReference>
<dbReference type="Pfam" id="PF00083">
    <property type="entry name" value="Sugar_tr"/>
    <property type="match status" value="1"/>
</dbReference>
<evidence type="ECO:0000256" key="3">
    <source>
        <dbReference type="ARBA" id="ARBA00022989"/>
    </source>
</evidence>
<protein>
    <recommendedName>
        <fullName evidence="7">Major facilitator superfamily (MFS) profile domain-containing protein</fullName>
    </recommendedName>
</protein>
<sequence>MRLKITEAFLRVWPQWVVCLTLTLLSFNNGLAIGWTSPYIAQLTSRESVVRITDEEASWIVSLLPFGRLFGAVIGSLIMEYYGGKKALLAAGLPIALSWICIIFANSAWWLYVSRTSAGISLGMFYSCFPLYMGEIANASIRGALVSTIVNGMPLGTLIGNAMGSLMSMMSFGLVSLVAIVCFLVMFLFLPQSPHYYVRCNDEKTAKKTIQWYHRKSNVNAELQVIEDFVRATAATSFREKLRQITVKKNRRGFVIIIFLFIFMQLSGLNTVVYYMETIVRSAQVTSVEPATVVILSTGIGIVVGWISVYLIDRCGRRALMTVSCGCVIMAMILLGVQFMLLEQNFDPKRLEWLPILAMILFMMMSIGLVPVPSTILSELFPDDLKSIAGFTASITSALFAFICSKTYQPLIELMTEKCVFWMYAIIMTMCLVFTYVAVPETKGKTLQEIQEMLSETSKKRGKSLETKGTVK</sequence>
<dbReference type="PANTHER" id="PTHR48021">
    <property type="match status" value="1"/>
</dbReference>
<evidence type="ECO:0000313" key="8">
    <source>
        <dbReference type="EMBL" id="CAL7951917.1"/>
    </source>
</evidence>
<dbReference type="PROSITE" id="PS50850">
    <property type="entry name" value="MFS"/>
    <property type="match status" value="1"/>
</dbReference>
<dbReference type="PRINTS" id="PR00171">
    <property type="entry name" value="SUGRTRNSPORT"/>
</dbReference>
<dbReference type="InterPro" id="IPR036259">
    <property type="entry name" value="MFS_trans_sf"/>
</dbReference>
<dbReference type="PANTHER" id="PTHR48021:SF1">
    <property type="entry name" value="GH07001P-RELATED"/>
    <property type="match status" value="1"/>
</dbReference>
<reference evidence="8 9" key="1">
    <citation type="submission" date="2024-08" db="EMBL/GenBank/DDBJ databases">
        <authorList>
            <person name="Will J Nash"/>
            <person name="Angela Man"/>
            <person name="Seanna McTaggart"/>
            <person name="Kendall Baker"/>
            <person name="Tom Barker"/>
            <person name="Leah Catchpole"/>
            <person name="Alex Durrant"/>
            <person name="Karim Gharbi"/>
            <person name="Naomi Irish"/>
            <person name="Gemy Kaithakottil"/>
            <person name="Debby Ku"/>
            <person name="Aaliyah Providence"/>
            <person name="Felix Shaw"/>
            <person name="David Swarbreck"/>
            <person name="Chris Watkins"/>
            <person name="Ann M. McCartney"/>
            <person name="Giulio Formenti"/>
            <person name="Alice Mouton"/>
            <person name="Noel Vella"/>
            <person name="Bjorn M von Reumont"/>
            <person name="Adriana Vella"/>
            <person name="Wilfried Haerty"/>
        </authorList>
    </citation>
    <scope>NUCLEOTIDE SEQUENCE [LARGE SCALE GENOMIC DNA]</scope>
</reference>
<gene>
    <name evidence="8" type="ORF">XYLVIOL_LOCUS10777</name>
</gene>
<evidence type="ECO:0000256" key="5">
    <source>
        <dbReference type="ARBA" id="ARBA00023180"/>
    </source>
</evidence>
<proteinExistence type="predicted"/>
<feature type="domain" description="Major facilitator superfamily (MFS) profile" evidence="7">
    <location>
        <begin position="18"/>
        <end position="443"/>
    </location>
</feature>
<name>A0ABP1PG95_XYLVO</name>
<feature type="transmembrane region" description="Helical" evidence="6">
    <location>
        <begin position="388"/>
        <end position="408"/>
    </location>
</feature>
<comment type="subcellular location">
    <subcellularLocation>
        <location evidence="1">Membrane</location>
        <topology evidence="1">Multi-pass membrane protein</topology>
    </subcellularLocation>
</comment>
<dbReference type="Gene3D" id="1.20.1250.20">
    <property type="entry name" value="MFS general substrate transporter like domains"/>
    <property type="match status" value="1"/>
</dbReference>
<evidence type="ECO:0000313" key="9">
    <source>
        <dbReference type="Proteomes" id="UP001642520"/>
    </source>
</evidence>
<dbReference type="InterPro" id="IPR050549">
    <property type="entry name" value="MFS_Trehalose_Transporter"/>
</dbReference>
<keyword evidence="9" id="KW-1185">Reference proteome</keyword>
<organism evidence="8 9">
    <name type="scientific">Xylocopa violacea</name>
    <name type="common">Violet carpenter bee</name>
    <name type="synonym">Apis violacea</name>
    <dbReference type="NCBI Taxonomy" id="135666"/>
    <lineage>
        <taxon>Eukaryota</taxon>
        <taxon>Metazoa</taxon>
        <taxon>Ecdysozoa</taxon>
        <taxon>Arthropoda</taxon>
        <taxon>Hexapoda</taxon>
        <taxon>Insecta</taxon>
        <taxon>Pterygota</taxon>
        <taxon>Neoptera</taxon>
        <taxon>Endopterygota</taxon>
        <taxon>Hymenoptera</taxon>
        <taxon>Apocrita</taxon>
        <taxon>Aculeata</taxon>
        <taxon>Apoidea</taxon>
        <taxon>Anthophila</taxon>
        <taxon>Apidae</taxon>
        <taxon>Xylocopa</taxon>
        <taxon>Xylocopa</taxon>
    </lineage>
</organism>
<feature type="transmembrane region" description="Helical" evidence="6">
    <location>
        <begin position="118"/>
        <end position="137"/>
    </location>
</feature>
<feature type="transmembrane region" description="Helical" evidence="6">
    <location>
        <begin position="58"/>
        <end position="79"/>
    </location>
</feature>
<evidence type="ECO:0000259" key="7">
    <source>
        <dbReference type="PROSITE" id="PS50850"/>
    </source>
</evidence>
<keyword evidence="2 6" id="KW-0812">Transmembrane</keyword>